<comment type="similarity">
    <text evidence="3 8">Belongs to the uracil-DNA glycosylase (UDG) superfamily. UNG family.</text>
</comment>
<evidence type="ECO:0000313" key="11">
    <source>
        <dbReference type="EMBL" id="ASY23864.1"/>
    </source>
</evidence>
<dbReference type="Pfam" id="PF03167">
    <property type="entry name" value="UDG"/>
    <property type="match status" value="1"/>
</dbReference>
<dbReference type="EC" id="3.2.2.27" evidence="4 8"/>
<dbReference type="PROSITE" id="PS00130">
    <property type="entry name" value="U_DNA_GLYCOSYLASE"/>
    <property type="match status" value="1"/>
</dbReference>
<evidence type="ECO:0000313" key="12">
    <source>
        <dbReference type="Proteomes" id="UP000217210"/>
    </source>
</evidence>
<feature type="active site" description="Proton acceptor" evidence="8 9">
    <location>
        <position position="59"/>
    </location>
</feature>
<dbReference type="InterPro" id="IPR005122">
    <property type="entry name" value="Uracil-DNA_glycosylase-like"/>
</dbReference>
<evidence type="ECO:0000259" key="10">
    <source>
        <dbReference type="SMART" id="SM00986"/>
    </source>
</evidence>
<reference evidence="11 12" key="1">
    <citation type="submission" date="2016-07" db="EMBL/GenBank/DDBJ databases">
        <title>High microdiversification within the ubiquitous acI lineage of Actinobacteria.</title>
        <authorList>
            <person name="Neuenschwander S.M."/>
            <person name="Salcher M."/>
            <person name="Ghai R."/>
            <person name="Pernthaler J."/>
        </authorList>
    </citation>
    <scope>NUCLEOTIDE SEQUENCE [LARGE SCALE GENOMIC DNA]</scope>
    <source>
        <strain evidence="11">MMS-IIB-91</strain>
    </source>
</reference>
<evidence type="ECO:0000256" key="4">
    <source>
        <dbReference type="ARBA" id="ARBA00012030"/>
    </source>
</evidence>
<dbReference type="GO" id="GO:0097510">
    <property type="term" value="P:base-excision repair, AP site formation via deaminated base removal"/>
    <property type="evidence" value="ECO:0007669"/>
    <property type="project" value="TreeGrafter"/>
</dbReference>
<dbReference type="EMBL" id="CP016779">
    <property type="protein sequence ID" value="ASY23864.1"/>
    <property type="molecule type" value="Genomic_DNA"/>
</dbReference>
<dbReference type="OrthoDB" id="9804372at2"/>
<accession>A0A249L4G4</accession>
<proteinExistence type="inferred from homology"/>
<evidence type="ECO:0000256" key="7">
    <source>
        <dbReference type="ARBA" id="ARBA00023204"/>
    </source>
</evidence>
<comment type="subcellular location">
    <subcellularLocation>
        <location evidence="8">Cytoplasm</location>
    </subcellularLocation>
</comment>
<evidence type="ECO:0000256" key="9">
    <source>
        <dbReference type="PROSITE-ProRule" id="PRU10072"/>
    </source>
</evidence>
<evidence type="ECO:0000256" key="6">
    <source>
        <dbReference type="ARBA" id="ARBA00022801"/>
    </source>
</evidence>
<dbReference type="NCBIfam" id="NF003588">
    <property type="entry name" value="PRK05254.1-1"/>
    <property type="match status" value="1"/>
</dbReference>
<dbReference type="AlphaFoldDB" id="A0A249L4G4"/>
<dbReference type="Proteomes" id="UP000217210">
    <property type="component" value="Chromosome"/>
</dbReference>
<keyword evidence="12" id="KW-1185">Reference proteome</keyword>
<gene>
    <name evidence="8" type="primary">ung</name>
    <name evidence="11" type="ORF">B1sIIB91_02910</name>
</gene>
<dbReference type="SUPFAM" id="SSF52141">
    <property type="entry name" value="Uracil-DNA glycosylase-like"/>
    <property type="match status" value="1"/>
</dbReference>
<name>A0A249L4G4_9ACTN</name>
<dbReference type="HAMAP" id="MF_00148">
    <property type="entry name" value="UDG"/>
    <property type="match status" value="1"/>
</dbReference>
<dbReference type="NCBIfam" id="NF003592">
    <property type="entry name" value="PRK05254.1-5"/>
    <property type="match status" value="1"/>
</dbReference>
<evidence type="ECO:0000256" key="3">
    <source>
        <dbReference type="ARBA" id="ARBA00008184"/>
    </source>
</evidence>
<dbReference type="GO" id="GO:0005737">
    <property type="term" value="C:cytoplasm"/>
    <property type="evidence" value="ECO:0007669"/>
    <property type="project" value="UniProtKB-SubCell"/>
</dbReference>
<dbReference type="InterPro" id="IPR002043">
    <property type="entry name" value="UDG_fam1"/>
</dbReference>
<keyword evidence="5 8" id="KW-0227">DNA damage</keyword>
<keyword evidence="8" id="KW-0963">Cytoplasm</keyword>
<keyword evidence="6 8" id="KW-0378">Hydrolase</keyword>
<dbReference type="InterPro" id="IPR018085">
    <property type="entry name" value="Ura-DNA_Glyclase_AS"/>
</dbReference>
<dbReference type="PANTHER" id="PTHR11264:SF0">
    <property type="entry name" value="URACIL-DNA GLYCOSYLASE"/>
    <property type="match status" value="1"/>
</dbReference>
<organism evidence="11 12">
    <name type="scientific">Candidatus Nanopelagicus abundans</name>
    <dbReference type="NCBI Taxonomy" id="1884916"/>
    <lineage>
        <taxon>Bacteria</taxon>
        <taxon>Bacillati</taxon>
        <taxon>Actinomycetota</taxon>
        <taxon>Actinomycetes</taxon>
        <taxon>Candidatus Nanopelagicales</taxon>
        <taxon>Candidatus Nanopelagicaceae</taxon>
        <taxon>Candidatus Nanopelagicus</taxon>
    </lineage>
</organism>
<evidence type="ECO:0000256" key="1">
    <source>
        <dbReference type="ARBA" id="ARBA00001400"/>
    </source>
</evidence>
<comment type="function">
    <text evidence="2 8">Excises uracil residues from the DNA which can arise as a result of misincorporation of dUMP residues by DNA polymerase or due to deamination of cytosine.</text>
</comment>
<evidence type="ECO:0000256" key="5">
    <source>
        <dbReference type="ARBA" id="ARBA00022763"/>
    </source>
</evidence>
<protein>
    <recommendedName>
        <fullName evidence="4 8">Uracil-DNA glycosylase</fullName>
        <shortName evidence="8">UDG</shortName>
        <ecNumber evidence="4 8">3.2.2.27</ecNumber>
    </recommendedName>
</protein>
<dbReference type="Gene3D" id="3.40.470.10">
    <property type="entry name" value="Uracil-DNA glycosylase-like domain"/>
    <property type="match status" value="1"/>
</dbReference>
<feature type="domain" description="Uracil-DNA glycosylase-like" evidence="10">
    <location>
        <begin position="43"/>
        <end position="200"/>
    </location>
</feature>
<dbReference type="RefSeq" id="WP_095688137.1">
    <property type="nucleotide sequence ID" value="NZ_CP016779.1"/>
</dbReference>
<dbReference type="KEGG" id="nab:B1sIIB91_02910"/>
<dbReference type="SMART" id="SM00986">
    <property type="entry name" value="UDG"/>
    <property type="match status" value="1"/>
</dbReference>
<keyword evidence="7 8" id="KW-0234">DNA repair</keyword>
<evidence type="ECO:0000256" key="2">
    <source>
        <dbReference type="ARBA" id="ARBA00002631"/>
    </source>
</evidence>
<sequence>MLVNLAALLPKPWHDLIDLKLLKDISKKLTDDFIPSKDSIFRCLELEPSEVKVVILGQDPYPNPTHAMGLAFSVNSSIKPLPASLNNIFKELDSDLGIKRSNGDLSEWASQGVLLLNRSLTVIPKLSDSHSDIGWHEFTEVVIRVVAARGAIGVLWGKQAQDLGKLFNQLDQFSSPHPSPLSAYRGFFGSKPFSKVNNRLIEKGLTPIKW</sequence>
<dbReference type="SMART" id="SM00987">
    <property type="entry name" value="UreE_C"/>
    <property type="match status" value="1"/>
</dbReference>
<dbReference type="PANTHER" id="PTHR11264">
    <property type="entry name" value="URACIL-DNA GLYCOSYLASE"/>
    <property type="match status" value="1"/>
</dbReference>
<dbReference type="CDD" id="cd10027">
    <property type="entry name" value="UDG-F1-like"/>
    <property type="match status" value="1"/>
</dbReference>
<dbReference type="GO" id="GO:0004844">
    <property type="term" value="F:uracil DNA N-glycosylase activity"/>
    <property type="evidence" value="ECO:0007669"/>
    <property type="project" value="UniProtKB-UniRule"/>
</dbReference>
<comment type="catalytic activity">
    <reaction evidence="1 8">
        <text>Hydrolyzes single-stranded DNA or mismatched double-stranded DNA and polynucleotides, releasing free uracil.</text>
        <dbReference type="EC" id="3.2.2.27"/>
    </reaction>
</comment>
<evidence type="ECO:0000256" key="8">
    <source>
        <dbReference type="HAMAP-Rule" id="MF_00148"/>
    </source>
</evidence>
<dbReference type="InterPro" id="IPR036895">
    <property type="entry name" value="Uracil-DNA_glycosylase-like_sf"/>
</dbReference>